<evidence type="ECO:0000313" key="2">
    <source>
        <dbReference type="EMBL" id="PYG83907.1"/>
    </source>
</evidence>
<evidence type="ECO:0000313" key="3">
    <source>
        <dbReference type="Proteomes" id="UP000248132"/>
    </source>
</evidence>
<evidence type="ECO:0000256" key="1">
    <source>
        <dbReference type="ARBA" id="ARBA00006539"/>
    </source>
</evidence>
<protein>
    <submittedName>
        <fullName evidence="2">Uncharacterized protein UPF0236</fullName>
    </submittedName>
</protein>
<proteinExistence type="inferred from homology"/>
<dbReference type="InterPro" id="IPR009620">
    <property type="entry name" value="UPF0236"/>
</dbReference>
<comment type="caution">
    <text evidence="2">The sequence shown here is derived from an EMBL/GenBank/DDBJ whole genome shotgun (WGS) entry which is preliminary data.</text>
</comment>
<dbReference type="Pfam" id="PF06782">
    <property type="entry name" value="UPF0236"/>
    <property type="match status" value="1"/>
</dbReference>
<dbReference type="Proteomes" id="UP000248132">
    <property type="component" value="Unassembled WGS sequence"/>
</dbReference>
<name>A0A318XF91_9FIRM</name>
<organism evidence="2 3">
    <name type="scientific">Ruminiclostridium sufflavum DSM 19573</name>
    <dbReference type="NCBI Taxonomy" id="1121337"/>
    <lineage>
        <taxon>Bacteria</taxon>
        <taxon>Bacillati</taxon>
        <taxon>Bacillota</taxon>
        <taxon>Clostridia</taxon>
        <taxon>Eubacteriales</taxon>
        <taxon>Oscillospiraceae</taxon>
        <taxon>Ruminiclostridium</taxon>
    </lineage>
</organism>
<sequence length="202" mass="23214">MDKTWIPKSKFVLDNYHLNKYIKAATAHLDNEAIIQGLRDAVDEADKDLLKRVFKKITELTTSETKYNTVLEAKRYIENNWVGIEIKVDNLEIIGCSAEGHISHVFSDRLSSRPMGWSKIGADKVSQLRIFKKNGGRVYDLVMAQKKKEKSEKEHKIQDAIIKELKKASSNRYLNSWNSNITVLKKGHKTALYNSLRNISSY</sequence>
<reference evidence="2 3" key="1">
    <citation type="submission" date="2018-06" db="EMBL/GenBank/DDBJ databases">
        <title>Genomic Encyclopedia of Type Strains, Phase I: the one thousand microbial genomes (KMG-I) project.</title>
        <authorList>
            <person name="Kyrpides N."/>
        </authorList>
    </citation>
    <scope>NUCLEOTIDE SEQUENCE [LARGE SCALE GENOMIC DNA]</scope>
    <source>
        <strain evidence="2 3">DSM 19573</strain>
    </source>
</reference>
<accession>A0A318XF91</accession>
<keyword evidence="3" id="KW-1185">Reference proteome</keyword>
<comment type="similarity">
    <text evidence="1">Belongs to the UPF0236 family.</text>
</comment>
<dbReference type="AlphaFoldDB" id="A0A318XF91"/>
<gene>
    <name evidence="2" type="ORF">LY28_03765</name>
</gene>
<dbReference type="EMBL" id="QKMR01000042">
    <property type="protein sequence ID" value="PYG83907.1"/>
    <property type="molecule type" value="Genomic_DNA"/>
</dbReference>